<organism evidence="6 7">
    <name type="scientific">Marasmius oreades</name>
    <name type="common">fairy-ring Marasmius</name>
    <dbReference type="NCBI Taxonomy" id="181124"/>
    <lineage>
        <taxon>Eukaryota</taxon>
        <taxon>Fungi</taxon>
        <taxon>Dikarya</taxon>
        <taxon>Basidiomycota</taxon>
        <taxon>Agaricomycotina</taxon>
        <taxon>Agaricomycetes</taxon>
        <taxon>Agaricomycetidae</taxon>
        <taxon>Agaricales</taxon>
        <taxon>Marasmiineae</taxon>
        <taxon>Marasmiaceae</taxon>
        <taxon>Marasmius</taxon>
    </lineage>
</organism>
<comment type="similarity">
    <text evidence="1">Belongs to the peptidase S33 family.</text>
</comment>
<dbReference type="InterPro" id="IPR029058">
    <property type="entry name" value="AB_hydrolase_fold"/>
</dbReference>
<dbReference type="GO" id="GO:0016787">
    <property type="term" value="F:hydrolase activity"/>
    <property type="evidence" value="ECO:0007669"/>
    <property type="project" value="UniProtKB-KW"/>
</dbReference>
<dbReference type="SUPFAM" id="SSF53474">
    <property type="entry name" value="alpha/beta-Hydrolases"/>
    <property type="match status" value="1"/>
</dbReference>
<dbReference type="PANTHER" id="PTHR43248:SF25">
    <property type="entry name" value="AB HYDROLASE-1 DOMAIN-CONTAINING PROTEIN-RELATED"/>
    <property type="match status" value="1"/>
</dbReference>
<evidence type="ECO:0000313" key="6">
    <source>
        <dbReference type="EMBL" id="KAG7091870.1"/>
    </source>
</evidence>
<sequence length="558" mass="60344">MRNHGQRRITPSKDLQWIDCYPGGFQCGRLLVPLDYNNPDEDSAAIALVRLPASVPTNSSEYLGPILFNPGGPGGSGVDYITSLGANFATVVGSQFDIVGFDPRGVSRSTPRVSFFESRVERVLWGASGAGELNHSAITIGSSWARNKITGQLAVERDRNVLAHINTDHTARDMLRITEAHGRENLQYWGVSYGTVLGSTFAAMFPNKVHRLVIDGVVDVSDDYYTTKWTTNLRDTDHVLQWFFKDCLKAGPENCTFHEPSIEAMNTKLNDLYSSIIHSPVSVKTNTSYGIVDYARLRLTIFVAFYKPFAVWPMLATGLQDLIQGNGTVLYNILDQPSFRCSCNPLEHAFDSVPEAMTAIACNDGDLIPSGLEDALEHYREVLKVSEWGSVWAGIRMMCGGWSSDIPKTQFRGPIVGNTSFPLLLIGNIADPVTPLWAAHKVSKGFPGSVVLSQDSAGHCSIAAPSICTALAVREYFVNGTLPKSGTHCSIIGSPFAPNPPARGSGSGGSEIDSGGQTQIPLKLGTEVEDNDDLLEALKGLAGFRLGGYGSGMTPLHV</sequence>
<accession>A0A9P7RYN7</accession>
<dbReference type="EMBL" id="CM032185">
    <property type="protein sequence ID" value="KAG7091870.1"/>
    <property type="molecule type" value="Genomic_DNA"/>
</dbReference>
<dbReference type="InterPro" id="IPR051601">
    <property type="entry name" value="Serine_prot/Carboxylest_S33"/>
</dbReference>
<evidence type="ECO:0000256" key="2">
    <source>
        <dbReference type="ARBA" id="ARBA00022801"/>
    </source>
</evidence>
<dbReference type="KEGG" id="more:E1B28_008271"/>
<protein>
    <recommendedName>
        <fullName evidence="8">Alpha/beta-hydrolase</fullName>
    </recommendedName>
</protein>
<dbReference type="RefSeq" id="XP_043008340.1">
    <property type="nucleotide sequence ID" value="XM_043153056.1"/>
</dbReference>
<feature type="domain" description="AB hydrolase-1" evidence="4">
    <location>
        <begin position="65"/>
        <end position="245"/>
    </location>
</feature>
<comment type="caution">
    <text evidence="6">The sequence shown here is derived from an EMBL/GenBank/DDBJ whole genome shotgun (WGS) entry which is preliminary data.</text>
</comment>
<dbReference type="AlphaFoldDB" id="A0A9P7RYN7"/>
<gene>
    <name evidence="6" type="ORF">E1B28_008271</name>
</gene>
<evidence type="ECO:0000313" key="7">
    <source>
        <dbReference type="Proteomes" id="UP001049176"/>
    </source>
</evidence>
<reference evidence="6" key="1">
    <citation type="journal article" date="2021" name="Genome Biol. Evol.">
        <title>The assembled and annotated genome of the fairy-ring fungus Marasmius oreades.</title>
        <authorList>
            <person name="Hiltunen M."/>
            <person name="Ament-Velasquez S.L."/>
            <person name="Johannesson H."/>
        </authorList>
    </citation>
    <scope>NUCLEOTIDE SEQUENCE</scope>
    <source>
        <strain evidence="6">03SP1</strain>
    </source>
</reference>
<keyword evidence="7" id="KW-1185">Reference proteome</keyword>
<evidence type="ECO:0008006" key="8">
    <source>
        <dbReference type="Google" id="ProtNLM"/>
    </source>
</evidence>
<feature type="region of interest" description="Disordered" evidence="3">
    <location>
        <begin position="493"/>
        <end position="518"/>
    </location>
</feature>
<dbReference type="InterPro" id="IPR013595">
    <property type="entry name" value="Pept_S33_TAP-like_C"/>
</dbReference>
<evidence type="ECO:0000259" key="4">
    <source>
        <dbReference type="Pfam" id="PF00561"/>
    </source>
</evidence>
<name>A0A9P7RYN7_9AGAR</name>
<keyword evidence="2" id="KW-0378">Hydrolase</keyword>
<feature type="domain" description="Peptidase S33 tripeptidyl aminopeptidase-like C-terminal" evidence="5">
    <location>
        <begin position="388"/>
        <end position="489"/>
    </location>
</feature>
<dbReference type="PANTHER" id="PTHR43248">
    <property type="entry name" value="2-SUCCINYL-6-HYDROXY-2,4-CYCLOHEXADIENE-1-CARBOXYLATE SYNTHASE"/>
    <property type="match status" value="1"/>
</dbReference>
<proteinExistence type="inferred from homology"/>
<dbReference type="Pfam" id="PF00561">
    <property type="entry name" value="Abhydrolase_1"/>
    <property type="match status" value="1"/>
</dbReference>
<dbReference type="Proteomes" id="UP001049176">
    <property type="component" value="Chromosome 5"/>
</dbReference>
<evidence type="ECO:0000259" key="5">
    <source>
        <dbReference type="Pfam" id="PF08386"/>
    </source>
</evidence>
<dbReference type="Gene3D" id="3.40.50.1820">
    <property type="entry name" value="alpha/beta hydrolase"/>
    <property type="match status" value="1"/>
</dbReference>
<dbReference type="GeneID" id="66077347"/>
<evidence type="ECO:0000256" key="1">
    <source>
        <dbReference type="ARBA" id="ARBA00010088"/>
    </source>
</evidence>
<dbReference type="InterPro" id="IPR000073">
    <property type="entry name" value="AB_hydrolase_1"/>
</dbReference>
<evidence type="ECO:0000256" key="3">
    <source>
        <dbReference type="SAM" id="MobiDB-lite"/>
    </source>
</evidence>
<dbReference type="Pfam" id="PF08386">
    <property type="entry name" value="Abhydrolase_4"/>
    <property type="match status" value="1"/>
</dbReference>
<dbReference type="OrthoDB" id="425534at2759"/>